<keyword evidence="6" id="KW-1185">Reference proteome</keyword>
<dbReference type="RefSeq" id="WP_340337353.1">
    <property type="nucleotide sequence ID" value="NZ_JBBKZS010000010.1"/>
</dbReference>
<proteinExistence type="predicted"/>
<evidence type="ECO:0000256" key="2">
    <source>
        <dbReference type="ARBA" id="ARBA00023136"/>
    </source>
</evidence>
<dbReference type="Proteomes" id="UP001367030">
    <property type="component" value="Unassembled WGS sequence"/>
</dbReference>
<evidence type="ECO:0000256" key="1">
    <source>
        <dbReference type="ARBA" id="ARBA00004370"/>
    </source>
</evidence>
<protein>
    <submittedName>
        <fullName evidence="5">BamA/TamA family outer membrane protein</fullName>
    </submittedName>
</protein>
<evidence type="ECO:0000259" key="4">
    <source>
        <dbReference type="Pfam" id="PF01103"/>
    </source>
</evidence>
<comment type="caution">
    <text evidence="5">The sequence shown here is derived from an EMBL/GenBank/DDBJ whole genome shotgun (WGS) entry which is preliminary data.</text>
</comment>
<evidence type="ECO:0000256" key="3">
    <source>
        <dbReference type="SAM" id="SignalP"/>
    </source>
</evidence>
<feature type="chain" id="PRO_5045334036" evidence="3">
    <location>
        <begin position="20"/>
        <end position="387"/>
    </location>
</feature>
<name>A0ABU8XC47_9BURK</name>
<keyword evidence="3" id="KW-0732">Signal</keyword>
<keyword evidence="2" id="KW-0472">Membrane</keyword>
<reference evidence="5 6" key="1">
    <citation type="submission" date="2024-03" db="EMBL/GenBank/DDBJ databases">
        <title>Novel species of the genus Variovorax.</title>
        <authorList>
            <person name="Liu Q."/>
            <person name="Xin Y.-H."/>
        </authorList>
    </citation>
    <scope>NUCLEOTIDE SEQUENCE [LARGE SCALE GENOMIC DNA]</scope>
    <source>
        <strain evidence="5 6">KACC 18901</strain>
    </source>
</reference>
<dbReference type="Gene3D" id="2.40.160.50">
    <property type="entry name" value="membrane protein fhac: a member of the omp85/tpsb transporter family"/>
    <property type="match status" value="1"/>
</dbReference>
<gene>
    <name evidence="5" type="ORF">WKW79_22070</name>
</gene>
<sequence>MRRHCLALALAFVAAGAWADEPAATDASAEPKKPSRIRGDDGWLDISGFLDETYGFVPLAIPITEPAVGYGAVGAMAFIDKQKDDGTAAAGFGRPNISVVAALGTDNGTKGAFAGDVRHWMDDRVRTVVGVVRASVNLDFYGIGRDASLQESPQSYNLKTSALVAQGRYRIGNSPAWIGIGYALASTTVDFNTQEESRLPPAFQRESRVAGLLPILNYDSRDNMFTPTKGDYLELSAGLFSKALGGTSNFQRVNLTAMHYQPISRSLTVGVMGSSVLSFGDVPFYLRPFISLRGVPAMRYQGEYTAQAEAEVRWQFWERFSVVGFGGVGAARNSDSRNRSTQNVSTGGFGFRYEIARKYGMHMGLDVAYGPQGPVYYVQFGSAWNRP</sequence>
<evidence type="ECO:0000313" key="5">
    <source>
        <dbReference type="EMBL" id="MEJ8857279.1"/>
    </source>
</evidence>
<dbReference type="Pfam" id="PF01103">
    <property type="entry name" value="Omp85"/>
    <property type="match status" value="1"/>
</dbReference>
<dbReference type="EMBL" id="JBBKZS010000010">
    <property type="protein sequence ID" value="MEJ8857279.1"/>
    <property type="molecule type" value="Genomic_DNA"/>
</dbReference>
<comment type="subcellular location">
    <subcellularLocation>
        <location evidence="1">Membrane</location>
    </subcellularLocation>
</comment>
<organism evidence="5 6">
    <name type="scientific">Variovorax robiniae</name>
    <dbReference type="NCBI Taxonomy" id="1836199"/>
    <lineage>
        <taxon>Bacteria</taxon>
        <taxon>Pseudomonadati</taxon>
        <taxon>Pseudomonadota</taxon>
        <taxon>Betaproteobacteria</taxon>
        <taxon>Burkholderiales</taxon>
        <taxon>Comamonadaceae</taxon>
        <taxon>Variovorax</taxon>
    </lineage>
</organism>
<feature type="domain" description="Bacterial surface antigen (D15)" evidence="4">
    <location>
        <begin position="215"/>
        <end position="294"/>
    </location>
</feature>
<feature type="signal peptide" evidence="3">
    <location>
        <begin position="1"/>
        <end position="19"/>
    </location>
</feature>
<evidence type="ECO:0000313" key="6">
    <source>
        <dbReference type="Proteomes" id="UP001367030"/>
    </source>
</evidence>
<accession>A0ABU8XC47</accession>
<dbReference type="InterPro" id="IPR000184">
    <property type="entry name" value="Bac_surfAg_D15"/>
</dbReference>